<comment type="similarity">
    <text evidence="2">Belongs to the chromate ion transporter (CHR) (TC 2.A.51) family.</text>
</comment>
<proteinExistence type="inferred from homology"/>
<keyword evidence="6 7" id="KW-0472">Membrane</keyword>
<comment type="subcellular location">
    <subcellularLocation>
        <location evidence="1">Cell membrane</location>
        <topology evidence="1">Multi-pass membrane protein</topology>
    </subcellularLocation>
</comment>
<feature type="transmembrane region" description="Helical" evidence="7">
    <location>
        <begin position="77"/>
        <end position="102"/>
    </location>
</feature>
<feature type="transmembrane region" description="Helical" evidence="7">
    <location>
        <begin position="108"/>
        <end position="134"/>
    </location>
</feature>
<dbReference type="InterPro" id="IPR014047">
    <property type="entry name" value="Chr_Tranpt_l_chain"/>
</dbReference>
<evidence type="ECO:0000256" key="4">
    <source>
        <dbReference type="ARBA" id="ARBA00022692"/>
    </source>
</evidence>
<dbReference type="PIRSF" id="PIRSF004810">
    <property type="entry name" value="ChrA"/>
    <property type="match status" value="1"/>
</dbReference>
<evidence type="ECO:0000256" key="7">
    <source>
        <dbReference type="SAM" id="Phobius"/>
    </source>
</evidence>
<evidence type="ECO:0000313" key="8">
    <source>
        <dbReference type="EMBL" id="MDQ7908240.1"/>
    </source>
</evidence>
<feature type="transmembrane region" description="Helical" evidence="7">
    <location>
        <begin position="280"/>
        <end position="298"/>
    </location>
</feature>
<evidence type="ECO:0000256" key="2">
    <source>
        <dbReference type="ARBA" id="ARBA00005262"/>
    </source>
</evidence>
<dbReference type="Pfam" id="PF02417">
    <property type="entry name" value="Chromate_transp"/>
    <property type="match status" value="2"/>
</dbReference>
<gene>
    <name evidence="8" type="primary">chrA</name>
    <name evidence="8" type="ORF">RB614_27310</name>
</gene>
<dbReference type="InterPro" id="IPR003370">
    <property type="entry name" value="Chromate_transpt"/>
</dbReference>
<evidence type="ECO:0000313" key="9">
    <source>
        <dbReference type="Proteomes" id="UP001230908"/>
    </source>
</evidence>
<sequence>MSEAGLATVLREWGRIGCIGFGGPPTHIALLRELCVERRKWLDAKAFEDAVAACNLLPGPASTQLAIFCAWHVRGRLGAVVGGLAFIVPGLVAILALAALFLAGSPPLWVAGAGAGAGAAVAAVALHAGTGLIAPSWKRAAQRWRWIAYVLVGLAGAATVGPWLVLLLLACGAAEVAVRRVRRRAGDTAAVHLSPLLALAGIGGGVLLPLAWVALKVGALSYGGGFVIIPLMQSDAVHRYGWMTDGQFLNAVALGQITPGPVVHTVAVVGFAAAGVGGGLLAAAVAFSPSFAFVLLGADRFDRLRGNLDVRAFLDGAGPAAIGSILGSAVPLAAALTEWWQYAVTAGAALLLFATRRGVVTTLLCAAAAGVVVALAGGPLPR</sequence>
<dbReference type="RefSeq" id="WP_308715506.1">
    <property type="nucleotide sequence ID" value="NZ_JAVHUY010000028.1"/>
</dbReference>
<feature type="transmembrane region" description="Helical" evidence="7">
    <location>
        <begin position="310"/>
        <end position="333"/>
    </location>
</feature>
<evidence type="ECO:0000256" key="1">
    <source>
        <dbReference type="ARBA" id="ARBA00004651"/>
    </source>
</evidence>
<reference evidence="8 9" key="1">
    <citation type="submission" date="2023-08" db="EMBL/GenBank/DDBJ databases">
        <title>Phytohabitans sansha sp. nov., isolated from marine sediment.</title>
        <authorList>
            <person name="Zhao Y."/>
            <person name="Yi K."/>
        </authorList>
    </citation>
    <scope>NUCLEOTIDE SEQUENCE [LARGE SCALE GENOMIC DNA]</scope>
    <source>
        <strain evidence="8 9">ZYX-F-186</strain>
    </source>
</reference>
<evidence type="ECO:0000256" key="6">
    <source>
        <dbReference type="ARBA" id="ARBA00023136"/>
    </source>
</evidence>
<dbReference type="PANTHER" id="PTHR43663">
    <property type="entry name" value="CHROMATE TRANSPORT PROTEIN-RELATED"/>
    <property type="match status" value="1"/>
</dbReference>
<dbReference type="NCBIfam" id="TIGR00937">
    <property type="entry name" value="2A51"/>
    <property type="match status" value="1"/>
</dbReference>
<keyword evidence="9" id="KW-1185">Reference proteome</keyword>
<dbReference type="EMBL" id="JAVHUY010000028">
    <property type="protein sequence ID" value="MDQ7908240.1"/>
    <property type="molecule type" value="Genomic_DNA"/>
</dbReference>
<dbReference type="InterPro" id="IPR052518">
    <property type="entry name" value="CHR_Transporter"/>
</dbReference>
<feature type="transmembrane region" description="Helical" evidence="7">
    <location>
        <begin position="362"/>
        <end position="380"/>
    </location>
</feature>
<comment type="caution">
    <text evidence="8">The sequence shown here is derived from an EMBL/GenBank/DDBJ whole genome shotgun (WGS) entry which is preliminary data.</text>
</comment>
<feature type="transmembrane region" description="Helical" evidence="7">
    <location>
        <begin position="190"/>
        <end position="215"/>
    </location>
</feature>
<keyword evidence="3" id="KW-1003">Cell membrane</keyword>
<protein>
    <submittedName>
        <fullName evidence="8">Chromate efflux transporter</fullName>
    </submittedName>
</protein>
<feature type="transmembrane region" description="Helical" evidence="7">
    <location>
        <begin position="146"/>
        <end position="170"/>
    </location>
</feature>
<feature type="transmembrane region" description="Helical" evidence="7">
    <location>
        <begin position="248"/>
        <end position="274"/>
    </location>
</feature>
<accession>A0ABU0ZPT5</accession>
<keyword evidence="5 7" id="KW-1133">Transmembrane helix</keyword>
<dbReference type="Proteomes" id="UP001230908">
    <property type="component" value="Unassembled WGS sequence"/>
</dbReference>
<organism evidence="8 9">
    <name type="scientific">Phytohabitans maris</name>
    <dbReference type="NCBI Taxonomy" id="3071409"/>
    <lineage>
        <taxon>Bacteria</taxon>
        <taxon>Bacillati</taxon>
        <taxon>Actinomycetota</taxon>
        <taxon>Actinomycetes</taxon>
        <taxon>Micromonosporales</taxon>
        <taxon>Micromonosporaceae</taxon>
    </lineage>
</organism>
<dbReference type="PANTHER" id="PTHR43663:SF1">
    <property type="entry name" value="CHROMATE TRANSPORTER"/>
    <property type="match status" value="1"/>
</dbReference>
<evidence type="ECO:0000256" key="5">
    <source>
        <dbReference type="ARBA" id="ARBA00022989"/>
    </source>
</evidence>
<keyword evidence="4 7" id="KW-0812">Transmembrane</keyword>
<evidence type="ECO:0000256" key="3">
    <source>
        <dbReference type="ARBA" id="ARBA00022475"/>
    </source>
</evidence>
<name>A0ABU0ZPT5_9ACTN</name>